<evidence type="ECO:0000313" key="2">
    <source>
        <dbReference type="Proteomes" id="UP000826725"/>
    </source>
</evidence>
<dbReference type="PANTHER" id="PTHR33376">
    <property type="match status" value="1"/>
</dbReference>
<gene>
    <name evidence="1" type="ORF">DGMP_22320</name>
</gene>
<dbReference type="Proteomes" id="UP000826725">
    <property type="component" value="Chromosome"/>
</dbReference>
<dbReference type="Pfam" id="PF03480">
    <property type="entry name" value="DctP"/>
    <property type="match status" value="1"/>
</dbReference>
<protein>
    <submittedName>
        <fullName evidence="1">C4-dicarboxylate ABC transporter</fullName>
    </submittedName>
</protein>
<organism evidence="1 2">
    <name type="scientific">Desulfomarina profundi</name>
    <dbReference type="NCBI Taxonomy" id="2772557"/>
    <lineage>
        <taxon>Bacteria</taxon>
        <taxon>Pseudomonadati</taxon>
        <taxon>Thermodesulfobacteriota</taxon>
        <taxon>Desulfobulbia</taxon>
        <taxon>Desulfobulbales</taxon>
        <taxon>Desulfobulbaceae</taxon>
        <taxon>Desulfomarina</taxon>
    </lineage>
</organism>
<proteinExistence type="predicted"/>
<dbReference type="InterPro" id="IPR018389">
    <property type="entry name" value="DctP_fam"/>
</dbReference>
<name>A0A8D5FTR5_9BACT</name>
<dbReference type="AlphaFoldDB" id="A0A8D5FTR5"/>
<dbReference type="EMBL" id="AP024086">
    <property type="protein sequence ID" value="BCL61539.1"/>
    <property type="molecule type" value="Genomic_DNA"/>
</dbReference>
<dbReference type="PANTHER" id="PTHR33376:SF4">
    <property type="entry name" value="SIALIC ACID-BINDING PERIPLASMIC PROTEIN SIAP"/>
    <property type="match status" value="1"/>
</dbReference>
<dbReference type="NCBIfam" id="NF037995">
    <property type="entry name" value="TRAP_S1"/>
    <property type="match status" value="1"/>
</dbReference>
<evidence type="ECO:0000313" key="1">
    <source>
        <dbReference type="EMBL" id="BCL61539.1"/>
    </source>
</evidence>
<dbReference type="GO" id="GO:0055085">
    <property type="term" value="P:transmembrane transport"/>
    <property type="evidence" value="ECO:0007669"/>
    <property type="project" value="InterPro"/>
</dbReference>
<keyword evidence="2" id="KW-1185">Reference proteome</keyword>
<reference evidence="1" key="1">
    <citation type="submission" date="2020-09" db="EMBL/GenBank/DDBJ databases">
        <title>Desulfogranum mesoprofundum gen. nov., sp. nov., a novel mesophilic, sulfate-reducing chemolithoautotroph isolated from a deep-sea hydrothermal vent chimney in the Suiyo Seamount.</title>
        <authorList>
            <person name="Hashimoto Y."/>
            <person name="Nakagawa S."/>
        </authorList>
    </citation>
    <scope>NUCLEOTIDE SEQUENCE</scope>
    <source>
        <strain evidence="1">KT2</strain>
    </source>
</reference>
<dbReference type="KEGG" id="dbk:DGMP_22320"/>
<accession>A0A8D5FTR5</accession>
<sequence length="369" mass="41022">MVWKSIRNPKLRAFASLAEEKLPMKKLLFVLLLITLILPCGSMAAGKKNPLAAWQPKFDPSGAKYTYILSNISHPVIEGVGVGYRIRDKVWEKSGGRLYVDFRPLAQLGGEKDVISKLKLGAVQGMLSSSVAAANISDRLGIVNLPYVVDTFDKLDTFRNTPELWEPFANGAQRQGLLVADITGYGPYGWATTTPVATNADAKKINFRIAEAPVNTDIYKAWGLKFTVMPWPDVPQALQTGVITGLDHTAIVCNITRKFTIAKSFTELNYAQGLFIHLINKRWLKKLPKDLQEILLSVIKEESSKTRELTRRQHEAQVAKAKAAGVTFIKLSDADIQELKHKAEPVLEKWGKKIGPDYLNKVRQALADN</sequence>
<dbReference type="CDD" id="cd13603">
    <property type="entry name" value="PBP2_TRAP_Siap_TeaA_like"/>
    <property type="match status" value="1"/>
</dbReference>